<dbReference type="PANTHER" id="PTHR45931">
    <property type="entry name" value="SI:CH211-59O9.10"/>
    <property type="match status" value="1"/>
</dbReference>
<name>A0A328E2R1_9ASTE</name>
<feature type="domain" description="RING-type" evidence="5">
    <location>
        <begin position="153"/>
        <end position="196"/>
    </location>
</feature>
<evidence type="ECO:0000313" key="7">
    <source>
        <dbReference type="Proteomes" id="UP000249390"/>
    </source>
</evidence>
<evidence type="ECO:0000259" key="5">
    <source>
        <dbReference type="PROSITE" id="PS50089"/>
    </source>
</evidence>
<accession>A0A328E2R1</accession>
<evidence type="ECO:0000256" key="1">
    <source>
        <dbReference type="ARBA" id="ARBA00022723"/>
    </source>
</evidence>
<dbReference type="Gene3D" id="3.30.40.10">
    <property type="entry name" value="Zinc/RING finger domain, C3HC4 (zinc finger)"/>
    <property type="match status" value="1"/>
</dbReference>
<dbReference type="SMART" id="SM00184">
    <property type="entry name" value="RING"/>
    <property type="match status" value="1"/>
</dbReference>
<dbReference type="GO" id="GO:0006511">
    <property type="term" value="P:ubiquitin-dependent protein catabolic process"/>
    <property type="evidence" value="ECO:0007669"/>
    <property type="project" value="TreeGrafter"/>
</dbReference>
<dbReference type="GO" id="GO:0005634">
    <property type="term" value="C:nucleus"/>
    <property type="evidence" value="ECO:0007669"/>
    <property type="project" value="TreeGrafter"/>
</dbReference>
<dbReference type="InterPro" id="IPR013083">
    <property type="entry name" value="Znf_RING/FYVE/PHD"/>
</dbReference>
<comment type="caution">
    <text evidence="6">The sequence shown here is derived from an EMBL/GenBank/DDBJ whole genome shotgun (WGS) entry which is preliminary data.</text>
</comment>
<sequence>MASYVYLVRPPHASPLPGGGLIGIKMAYKSEAAAAAGGDPIIQYATEQFDHRRILASYEDAFAFVSGVLVHHFGLDPAQIHRELTHRLVRCALNSAYVLPDARAGFFVSVDLETVYFDDDSGDFGGPVGLSENDVRMLKSEKWEGGSCEEELCAVCLAELVGGEGIIRLEPCCSHVFHKDCILVWLRKNQTCPLCRRVVVVVGNNNNLRDDDERSSAVPLLPHLLYGRSPSPPVDFTSFLPHNMHRSGGPV</sequence>
<keyword evidence="2 4" id="KW-0863">Zinc-finger</keyword>
<keyword evidence="1" id="KW-0479">Metal-binding</keyword>
<evidence type="ECO:0000256" key="2">
    <source>
        <dbReference type="ARBA" id="ARBA00022771"/>
    </source>
</evidence>
<dbReference type="GO" id="GO:0061630">
    <property type="term" value="F:ubiquitin protein ligase activity"/>
    <property type="evidence" value="ECO:0007669"/>
    <property type="project" value="TreeGrafter"/>
</dbReference>
<organism evidence="6 7">
    <name type="scientific">Cuscuta australis</name>
    <dbReference type="NCBI Taxonomy" id="267555"/>
    <lineage>
        <taxon>Eukaryota</taxon>
        <taxon>Viridiplantae</taxon>
        <taxon>Streptophyta</taxon>
        <taxon>Embryophyta</taxon>
        <taxon>Tracheophyta</taxon>
        <taxon>Spermatophyta</taxon>
        <taxon>Magnoliopsida</taxon>
        <taxon>eudicotyledons</taxon>
        <taxon>Gunneridae</taxon>
        <taxon>Pentapetalae</taxon>
        <taxon>asterids</taxon>
        <taxon>lamiids</taxon>
        <taxon>Solanales</taxon>
        <taxon>Convolvulaceae</taxon>
        <taxon>Cuscuteae</taxon>
        <taxon>Cuscuta</taxon>
        <taxon>Cuscuta subgen. Grammica</taxon>
        <taxon>Cuscuta sect. Cleistogrammica</taxon>
    </lineage>
</organism>
<dbReference type="AlphaFoldDB" id="A0A328E2R1"/>
<proteinExistence type="predicted"/>
<dbReference type="Proteomes" id="UP000249390">
    <property type="component" value="Unassembled WGS sequence"/>
</dbReference>
<gene>
    <name evidence="6" type="ORF">DM860_005364</name>
</gene>
<dbReference type="GO" id="GO:0008270">
    <property type="term" value="F:zinc ion binding"/>
    <property type="evidence" value="ECO:0007669"/>
    <property type="project" value="UniProtKB-KW"/>
</dbReference>
<dbReference type="EMBL" id="NQVE01000054">
    <property type="protein sequence ID" value="RAL51008.1"/>
    <property type="molecule type" value="Genomic_DNA"/>
</dbReference>
<keyword evidence="7" id="KW-1185">Reference proteome</keyword>
<evidence type="ECO:0000256" key="3">
    <source>
        <dbReference type="ARBA" id="ARBA00022833"/>
    </source>
</evidence>
<dbReference type="Pfam" id="PF13639">
    <property type="entry name" value="zf-RING_2"/>
    <property type="match status" value="1"/>
</dbReference>
<evidence type="ECO:0000313" key="6">
    <source>
        <dbReference type="EMBL" id="RAL51008.1"/>
    </source>
</evidence>
<dbReference type="InterPro" id="IPR051834">
    <property type="entry name" value="RING_finger_E3_ligase"/>
</dbReference>
<dbReference type="PANTHER" id="PTHR45931:SF16">
    <property type="entry name" value="RING_U-BOX SUPERFAMILY PROTEIN"/>
    <property type="match status" value="1"/>
</dbReference>
<reference evidence="6 7" key="1">
    <citation type="submission" date="2018-06" db="EMBL/GenBank/DDBJ databases">
        <title>The Genome of Cuscuta australis (Dodder) Provides Insight into the Evolution of Plant Parasitism.</title>
        <authorList>
            <person name="Liu H."/>
        </authorList>
    </citation>
    <scope>NUCLEOTIDE SEQUENCE [LARGE SCALE GENOMIC DNA]</scope>
    <source>
        <strain evidence="7">cv. Yunnan</strain>
        <tissue evidence="6">Vines</tissue>
    </source>
</reference>
<evidence type="ECO:0000256" key="4">
    <source>
        <dbReference type="PROSITE-ProRule" id="PRU00175"/>
    </source>
</evidence>
<dbReference type="PROSITE" id="PS50089">
    <property type="entry name" value="ZF_RING_2"/>
    <property type="match status" value="1"/>
</dbReference>
<dbReference type="InterPro" id="IPR001841">
    <property type="entry name" value="Znf_RING"/>
</dbReference>
<protein>
    <recommendedName>
        <fullName evidence="5">RING-type domain-containing protein</fullName>
    </recommendedName>
</protein>
<dbReference type="SUPFAM" id="SSF57850">
    <property type="entry name" value="RING/U-box"/>
    <property type="match status" value="1"/>
</dbReference>
<keyword evidence="3" id="KW-0862">Zinc</keyword>